<reference evidence="4" key="1">
    <citation type="journal article" date="2019" name="Int. J. Syst. Evol. Microbiol.">
        <title>The Global Catalogue of Microorganisms (GCM) 10K type strain sequencing project: providing services to taxonomists for standard genome sequencing and annotation.</title>
        <authorList>
            <consortium name="The Broad Institute Genomics Platform"/>
            <consortium name="The Broad Institute Genome Sequencing Center for Infectious Disease"/>
            <person name="Wu L."/>
            <person name="Ma J."/>
        </authorList>
    </citation>
    <scope>NUCLEOTIDE SEQUENCE [LARGE SCALE GENOMIC DNA]</scope>
    <source>
        <strain evidence="4">KCTC 42195</strain>
    </source>
</reference>
<feature type="transmembrane region" description="Helical" evidence="1">
    <location>
        <begin position="53"/>
        <end position="70"/>
    </location>
</feature>
<feature type="transmembrane region" description="Helical" evidence="1">
    <location>
        <begin position="234"/>
        <end position="254"/>
    </location>
</feature>
<keyword evidence="4" id="KW-1185">Reference proteome</keyword>
<sequence length="364" mass="40634">MTALSSFSPRHHVALYAALINAVIIAFLSLYPFSGWSYSGRPLLEFLSYPLPYYSRIFDNAANVLIYIPYGFSLALLLHPRWLSFVLAIVLAALTSFSMEFLQELLPSRIASNLDILCNIGGALIGAALAVSSWFRRYWHGLWQWRRQHFVIDSAADYGLLVMGVWFLTQLNPALPLFGVVAYPQGLPQPYLSPIDNPRLFLFLVEAGGAASNMLAVNLLLSSFLQRKGDGARAVLWIVLLAWLLKLFAAGALLKPFAFFQWVNPHLVTGLAAGFLLSWLLVRCSRLMQTLLAMLALAAAQTAAVLWPLSEVQADFLSLFRWPYGHLHNMNALVDFLTDLWPVMALACLLFSSSQQLRQQRQAG</sequence>
<evidence type="ECO:0000313" key="3">
    <source>
        <dbReference type="EMBL" id="MFC3626970.1"/>
    </source>
</evidence>
<evidence type="ECO:0000259" key="2">
    <source>
        <dbReference type="Pfam" id="PF04892"/>
    </source>
</evidence>
<keyword evidence="1" id="KW-0472">Membrane</keyword>
<feature type="transmembrane region" description="Helical" evidence="1">
    <location>
        <begin position="291"/>
        <end position="310"/>
    </location>
</feature>
<keyword evidence="1" id="KW-1133">Transmembrane helix</keyword>
<gene>
    <name evidence="3" type="ORF">ACFOKJ_12690</name>
</gene>
<protein>
    <submittedName>
        <fullName evidence="3">VanZ family protein</fullName>
    </submittedName>
</protein>
<dbReference type="Pfam" id="PF04892">
    <property type="entry name" value="VanZ"/>
    <property type="match status" value="1"/>
</dbReference>
<evidence type="ECO:0000313" key="4">
    <source>
        <dbReference type="Proteomes" id="UP001595636"/>
    </source>
</evidence>
<accession>A0ABV7TW61</accession>
<dbReference type="Proteomes" id="UP001595636">
    <property type="component" value="Unassembled WGS sequence"/>
</dbReference>
<name>A0ABV7TW61_9NEIS</name>
<evidence type="ECO:0000256" key="1">
    <source>
        <dbReference type="SAM" id="Phobius"/>
    </source>
</evidence>
<feature type="transmembrane region" description="Helical" evidence="1">
    <location>
        <begin position="330"/>
        <end position="351"/>
    </location>
</feature>
<dbReference type="RefSeq" id="WP_390280149.1">
    <property type="nucleotide sequence ID" value="NZ_JBHRYH010000035.1"/>
</dbReference>
<proteinExistence type="predicted"/>
<dbReference type="EMBL" id="JBHRYH010000035">
    <property type="protein sequence ID" value="MFC3626970.1"/>
    <property type="molecule type" value="Genomic_DNA"/>
</dbReference>
<comment type="caution">
    <text evidence="3">The sequence shown here is derived from an EMBL/GenBank/DDBJ whole genome shotgun (WGS) entry which is preliminary data.</text>
</comment>
<feature type="domain" description="VanZ-like" evidence="2">
    <location>
        <begin position="51"/>
        <end position="131"/>
    </location>
</feature>
<feature type="transmembrane region" description="Helical" evidence="1">
    <location>
        <begin position="266"/>
        <end position="284"/>
    </location>
</feature>
<dbReference type="InterPro" id="IPR006976">
    <property type="entry name" value="VanZ-like"/>
</dbReference>
<feature type="transmembrane region" description="Helical" evidence="1">
    <location>
        <begin position="12"/>
        <end position="33"/>
    </location>
</feature>
<feature type="transmembrane region" description="Helical" evidence="1">
    <location>
        <begin position="156"/>
        <end position="180"/>
    </location>
</feature>
<keyword evidence="1" id="KW-0812">Transmembrane</keyword>
<feature type="transmembrane region" description="Helical" evidence="1">
    <location>
        <begin position="82"/>
        <end position="102"/>
    </location>
</feature>
<feature type="transmembrane region" description="Helical" evidence="1">
    <location>
        <begin position="200"/>
        <end position="222"/>
    </location>
</feature>
<organism evidence="3 4">
    <name type="scientific">Vogesella amnigena</name>
    <dbReference type="NCBI Taxonomy" id="1507449"/>
    <lineage>
        <taxon>Bacteria</taxon>
        <taxon>Pseudomonadati</taxon>
        <taxon>Pseudomonadota</taxon>
        <taxon>Betaproteobacteria</taxon>
        <taxon>Neisseriales</taxon>
        <taxon>Chromobacteriaceae</taxon>
        <taxon>Vogesella</taxon>
    </lineage>
</organism>
<feature type="transmembrane region" description="Helical" evidence="1">
    <location>
        <begin position="114"/>
        <end position="135"/>
    </location>
</feature>